<name>A0A0P7G849_9EURY</name>
<keyword evidence="7" id="KW-1185">Reference proteome</keyword>
<dbReference type="RefSeq" id="WP_080506551.1">
    <property type="nucleotide sequence ID" value="NZ_LGUC01000001.1"/>
</dbReference>
<dbReference type="AlphaFoldDB" id="A0A0P7G849"/>
<dbReference type="InterPro" id="IPR001173">
    <property type="entry name" value="Glyco_trans_2-like"/>
</dbReference>
<keyword evidence="2 6" id="KW-0808">Transferase</keyword>
<reference evidence="7" key="1">
    <citation type="submission" date="2013-11" db="EMBL/GenBank/DDBJ databases">
        <authorList>
            <person name="Hoang H.T."/>
            <person name="Killian M.L."/>
            <person name="Madson D.M."/>
            <person name="Arruda P.H.E."/>
            <person name="Sun D."/>
            <person name="Schwartz K.J."/>
            <person name="Yoon K."/>
        </authorList>
    </citation>
    <scope>NUCLEOTIDE SEQUENCE [LARGE SCALE GENOMIC DNA]</scope>
    <source>
        <strain evidence="7">CDK2</strain>
    </source>
</reference>
<dbReference type="EMBL" id="LGUC01000001">
    <property type="protein sequence ID" value="KPN29431.1"/>
    <property type="molecule type" value="Genomic_DNA"/>
</dbReference>
<dbReference type="Pfam" id="PF00535">
    <property type="entry name" value="Glycos_transf_2"/>
    <property type="match status" value="1"/>
</dbReference>
<dbReference type="STRING" id="699431.SY89_00144"/>
<comment type="caution">
    <text evidence="6">The sequence shown here is derived from an EMBL/GenBank/DDBJ whole genome shotgun (WGS) entry which is preliminary data.</text>
</comment>
<keyword evidence="3" id="KW-1133">Transmembrane helix</keyword>
<evidence type="ECO:0000313" key="7">
    <source>
        <dbReference type="Proteomes" id="UP000050535"/>
    </source>
</evidence>
<dbReference type="CDD" id="cd06423">
    <property type="entry name" value="CESA_like"/>
    <property type="match status" value="1"/>
</dbReference>
<dbReference type="InterPro" id="IPR029044">
    <property type="entry name" value="Nucleotide-diphossugar_trans"/>
</dbReference>
<evidence type="ECO:0000259" key="5">
    <source>
        <dbReference type="Pfam" id="PF13632"/>
    </source>
</evidence>
<dbReference type="Pfam" id="PF13632">
    <property type="entry name" value="Glyco_trans_2_3"/>
    <property type="match status" value="1"/>
</dbReference>
<feature type="domain" description="Glycosyltransferase 2-like" evidence="5">
    <location>
        <begin position="271"/>
        <end position="426"/>
    </location>
</feature>
<feature type="transmembrane region" description="Helical" evidence="3">
    <location>
        <begin position="47"/>
        <end position="66"/>
    </location>
</feature>
<dbReference type="PANTHER" id="PTHR43630">
    <property type="entry name" value="POLY-BETA-1,6-N-ACETYL-D-GLUCOSAMINE SYNTHASE"/>
    <property type="match status" value="1"/>
</dbReference>
<gene>
    <name evidence="6" type="ORF">SY89_00144</name>
</gene>
<evidence type="ECO:0000313" key="6">
    <source>
        <dbReference type="EMBL" id="KPN29431.1"/>
    </source>
</evidence>
<evidence type="ECO:0000259" key="4">
    <source>
        <dbReference type="Pfam" id="PF00535"/>
    </source>
</evidence>
<proteinExistence type="predicted"/>
<dbReference type="OrthoDB" id="43988at2157"/>
<protein>
    <submittedName>
        <fullName evidence="6">N-glycosyltransferase</fullName>
    </submittedName>
</protein>
<feature type="transmembrane region" description="Helical" evidence="3">
    <location>
        <begin position="422"/>
        <end position="444"/>
    </location>
</feature>
<organism evidence="6 7">
    <name type="scientific">Halolamina pelagica</name>
    <dbReference type="NCBI Taxonomy" id="699431"/>
    <lineage>
        <taxon>Archaea</taxon>
        <taxon>Methanobacteriati</taxon>
        <taxon>Methanobacteriota</taxon>
        <taxon>Stenosarchaea group</taxon>
        <taxon>Halobacteria</taxon>
        <taxon>Halobacteriales</taxon>
        <taxon>Haloferacaceae</taxon>
    </lineage>
</organism>
<accession>A0A0P7G849</accession>
<dbReference type="SUPFAM" id="SSF53448">
    <property type="entry name" value="Nucleotide-diphospho-sugar transferases"/>
    <property type="match status" value="1"/>
</dbReference>
<keyword evidence="3" id="KW-0472">Membrane</keyword>
<keyword evidence="3" id="KW-0812">Transmembrane</keyword>
<feature type="transmembrane region" description="Helical" evidence="3">
    <location>
        <begin position="381"/>
        <end position="402"/>
    </location>
</feature>
<evidence type="ECO:0000256" key="3">
    <source>
        <dbReference type="SAM" id="Phobius"/>
    </source>
</evidence>
<sequence length="505" mass="56316">MIGVSSGLPIETVIGGDVFTSVTPGVIPLLSQLTINLAAALGDAIRLFGWFAIALYLLINALYFVIHTAALPRLQTEHRFSQWNEPYEAMDSPFLPGVAVIIPAYNEEEVILDCVQSSILLEYSDRETVVVNDGSDDETLAVLIEEFDMQPIPTDCPIDFPTEPVHDVYRSTTDTDLYVIDKDNGGRSDAVNAGVWFTDMELFCTIDADTILDKAGLSEVVKPFLRNWGTVIATGGTVRVANGTPVDEGEIEEPEFPRGFLPSVQVLEYLRSFYSGRIGLDTLESLIILSGAFGVFRTDLVRDIGGYRTDTLTEDLDLVLRLHKTMIDSGEDYEVSFVPAPVAWTEVPETLSVFVAQRRRWYNGLLENLITHREMMFNPKYGPIGLFALPFFLIAEAIGPLVEGIGYVLLPIAVLLGIFEPASFLLFFTVTSGFGIFLSWYATYGEVWTFRRYRKVSQVVQLMVLGVLENVGYRQLRTFIKITGLPQFVRGNTEWGEMVREGFDD</sequence>
<dbReference type="Gene3D" id="3.90.550.10">
    <property type="entry name" value="Spore Coat Polysaccharide Biosynthesis Protein SpsA, Chain A"/>
    <property type="match status" value="1"/>
</dbReference>
<dbReference type="PANTHER" id="PTHR43630:SF1">
    <property type="entry name" value="POLY-BETA-1,6-N-ACETYL-D-GLUCOSAMINE SYNTHASE"/>
    <property type="match status" value="1"/>
</dbReference>
<dbReference type="GO" id="GO:0016757">
    <property type="term" value="F:glycosyltransferase activity"/>
    <property type="evidence" value="ECO:0007669"/>
    <property type="project" value="UniProtKB-KW"/>
</dbReference>
<feature type="domain" description="Glycosyltransferase 2-like" evidence="4">
    <location>
        <begin position="100"/>
        <end position="243"/>
    </location>
</feature>
<evidence type="ECO:0000256" key="2">
    <source>
        <dbReference type="ARBA" id="ARBA00022679"/>
    </source>
</evidence>
<dbReference type="Proteomes" id="UP000050535">
    <property type="component" value="Unassembled WGS sequence"/>
</dbReference>
<evidence type="ECO:0000256" key="1">
    <source>
        <dbReference type="ARBA" id="ARBA00022676"/>
    </source>
</evidence>
<keyword evidence="1" id="KW-0328">Glycosyltransferase</keyword>